<dbReference type="PANTHER" id="PTHR10896">
    <property type="entry name" value="GALACTOSYLGALACTOSYLXYLOSYLPROTEIN 3-BETA-GLUCURONOSYLTRANSFERASE BETA-1,3-GLUCURONYLTRANSFERASE"/>
    <property type="match status" value="1"/>
</dbReference>
<keyword evidence="7 17" id="KW-0735">Signal-anchor</keyword>
<comment type="cofactor">
    <cofactor evidence="14 17">
        <name>Mn(2+)</name>
        <dbReference type="ChEBI" id="CHEBI:29035"/>
    </cofactor>
</comment>
<dbReference type="EC" id="2.4.1.135" evidence="3 17"/>
<evidence type="ECO:0000256" key="4">
    <source>
        <dbReference type="ARBA" id="ARBA00022679"/>
    </source>
</evidence>
<evidence type="ECO:0000256" key="14">
    <source>
        <dbReference type="PIRSR" id="PIRSR605027-3"/>
    </source>
</evidence>
<evidence type="ECO:0000256" key="1">
    <source>
        <dbReference type="ARBA" id="ARBA00004606"/>
    </source>
</evidence>
<dbReference type="FunFam" id="3.90.550.10:FF:000044">
    <property type="entry name" value="Galactosylgalactosylxylosylprotein 3-beta-glucuronosyltransferase"/>
    <property type="match status" value="1"/>
</dbReference>
<evidence type="ECO:0000256" key="18">
    <source>
        <dbReference type="SAM" id="Coils"/>
    </source>
</evidence>
<dbReference type="SUPFAM" id="SSF53448">
    <property type="entry name" value="Nucleotide-diphospho-sugar transferases"/>
    <property type="match status" value="1"/>
</dbReference>
<feature type="site" description="Interaction with galactose moiety of substrate glycoprotein" evidence="15">
    <location>
        <position position="238"/>
    </location>
</feature>
<evidence type="ECO:0000256" key="10">
    <source>
        <dbReference type="ARBA" id="ARBA00023180"/>
    </source>
</evidence>
<reference evidence="20" key="1">
    <citation type="submission" date="2016-11" db="UniProtKB">
        <authorList>
            <consortium name="WormBaseParasite"/>
        </authorList>
    </citation>
    <scope>IDENTIFICATION</scope>
</reference>
<comment type="catalytic activity">
    <reaction evidence="12 17">
        <text>3-O-(beta-D-galactosyl-(1-&gt;3)-beta-D-galactosyl-(1-&gt;4)-beta-D-xylosyl)-L-seryl-[protein] + UDP-alpha-D-glucuronate = 3-O-(beta-D-GlcA-(1-&gt;3)-beta-D-Gal-(1-&gt;3)-beta-D-Gal-(1-&gt;4)-beta-D-Xyl)-L-seryl-[protein] + UDP + H(+)</text>
        <dbReference type="Rhea" id="RHEA:24168"/>
        <dbReference type="Rhea" id="RHEA-COMP:12571"/>
        <dbReference type="Rhea" id="RHEA-COMP:12573"/>
        <dbReference type="ChEBI" id="CHEBI:15378"/>
        <dbReference type="ChEBI" id="CHEBI:58052"/>
        <dbReference type="ChEBI" id="CHEBI:58223"/>
        <dbReference type="ChEBI" id="CHEBI:132090"/>
        <dbReference type="ChEBI" id="CHEBI:132093"/>
        <dbReference type="EC" id="2.4.1.135"/>
    </reaction>
</comment>
<evidence type="ECO:0000256" key="17">
    <source>
        <dbReference type="RuleBase" id="RU363127"/>
    </source>
</evidence>
<dbReference type="PANTHER" id="PTHR10896:SF65">
    <property type="entry name" value="GALACTOSYLGALACTOSYLXYLOSYLPROTEIN 3-BETA-GLUCURONOSYLTRANSFERASE 3"/>
    <property type="match status" value="1"/>
</dbReference>
<evidence type="ECO:0000256" key="6">
    <source>
        <dbReference type="ARBA" id="ARBA00022723"/>
    </source>
</evidence>
<protein>
    <recommendedName>
        <fullName evidence="3 17">Galactosylgalactosylxylosylprotein 3-beta-glucuronosyltransferase</fullName>
        <ecNumber evidence="3 17">2.4.1.135</ecNumber>
    </recommendedName>
</protein>
<comment type="pathway">
    <text evidence="17">Protein modification; protein glycosylation.</text>
</comment>
<evidence type="ECO:0000256" key="15">
    <source>
        <dbReference type="PIRSR" id="PIRSR605027-4"/>
    </source>
</evidence>
<name>A0A1I8AVD9_9BILA</name>
<dbReference type="CDD" id="cd00218">
    <property type="entry name" value="GlcAT-I"/>
    <property type="match status" value="1"/>
</dbReference>
<keyword evidence="18" id="KW-0175">Coiled coil</keyword>
<evidence type="ECO:0000313" key="19">
    <source>
        <dbReference type="Proteomes" id="UP000095287"/>
    </source>
</evidence>
<keyword evidence="10 16" id="KW-0325">Glycoprotein</keyword>
<keyword evidence="8" id="KW-1133">Transmembrane helix</keyword>
<dbReference type="GO" id="GO:0000139">
    <property type="term" value="C:Golgi membrane"/>
    <property type="evidence" value="ECO:0007669"/>
    <property type="project" value="UniProtKB-SubCell"/>
</dbReference>
<evidence type="ECO:0000256" key="7">
    <source>
        <dbReference type="ARBA" id="ARBA00022968"/>
    </source>
</evidence>
<dbReference type="GO" id="GO:0005975">
    <property type="term" value="P:carbohydrate metabolic process"/>
    <property type="evidence" value="ECO:0007669"/>
    <property type="project" value="TreeGrafter"/>
</dbReference>
<keyword evidence="6 14" id="KW-0479">Metal-binding</keyword>
<feature type="glycosylation site" description="N-linked (GlcNAc...) asparagine" evidence="16">
    <location>
        <position position="314"/>
    </location>
</feature>
<evidence type="ECO:0000256" key="8">
    <source>
        <dbReference type="ARBA" id="ARBA00022989"/>
    </source>
</evidence>
<proteinExistence type="inferred from homology"/>
<evidence type="ECO:0000256" key="5">
    <source>
        <dbReference type="ARBA" id="ARBA00022692"/>
    </source>
</evidence>
<organism evidence="19 20">
    <name type="scientific">Steinernema glaseri</name>
    <dbReference type="NCBI Taxonomy" id="37863"/>
    <lineage>
        <taxon>Eukaryota</taxon>
        <taxon>Metazoa</taxon>
        <taxon>Ecdysozoa</taxon>
        <taxon>Nematoda</taxon>
        <taxon>Chromadorea</taxon>
        <taxon>Rhabditida</taxon>
        <taxon>Tylenchina</taxon>
        <taxon>Panagrolaimomorpha</taxon>
        <taxon>Strongyloidoidea</taxon>
        <taxon>Steinernematidae</taxon>
        <taxon>Steinernema</taxon>
    </lineage>
</organism>
<dbReference type="InterPro" id="IPR005027">
    <property type="entry name" value="Glyco_trans_43"/>
</dbReference>
<dbReference type="GO" id="GO:0015018">
    <property type="term" value="F:galactosylgalactosylxylosylprotein 3-beta-glucuronosyltransferase activity"/>
    <property type="evidence" value="ECO:0007669"/>
    <property type="project" value="UniProtKB-UniRule"/>
</dbReference>
<dbReference type="Pfam" id="PF03360">
    <property type="entry name" value="Glyco_transf_43"/>
    <property type="match status" value="1"/>
</dbReference>
<dbReference type="GO" id="GO:0050650">
    <property type="term" value="P:chondroitin sulfate proteoglycan biosynthetic process"/>
    <property type="evidence" value="ECO:0007669"/>
    <property type="project" value="TreeGrafter"/>
</dbReference>
<dbReference type="GO" id="GO:0046872">
    <property type="term" value="F:metal ion binding"/>
    <property type="evidence" value="ECO:0007669"/>
    <property type="project" value="UniProtKB-KW"/>
</dbReference>
<comment type="similarity">
    <text evidence="2 17">Belongs to the glycosyltransferase 43 family.</text>
</comment>
<keyword evidence="5" id="KW-0812">Transmembrane</keyword>
<keyword evidence="4 17" id="KW-0808">Transferase</keyword>
<feature type="active site" description="Proton donor/acceptor" evidence="13">
    <location>
        <position position="294"/>
    </location>
</feature>
<comment type="subcellular location">
    <subcellularLocation>
        <location evidence="17">Golgi apparatus membrane</location>
        <topology evidence="17">Single-pass type II membrane protein</topology>
    </subcellularLocation>
    <subcellularLocation>
        <location evidence="1">Membrane</location>
        <topology evidence="1">Single-pass type II membrane protein</topology>
    </subcellularLocation>
</comment>
<evidence type="ECO:0000256" key="9">
    <source>
        <dbReference type="ARBA" id="ARBA00023136"/>
    </source>
</evidence>
<dbReference type="Proteomes" id="UP000095287">
    <property type="component" value="Unplaced"/>
</dbReference>
<keyword evidence="11 14" id="KW-0464">Manganese</keyword>
<feature type="binding site" evidence="14">
    <location>
        <position position="207"/>
    </location>
    <ligand>
        <name>Mn(2+)</name>
        <dbReference type="ChEBI" id="CHEBI:29035"/>
    </ligand>
</feature>
<evidence type="ECO:0000256" key="12">
    <source>
        <dbReference type="ARBA" id="ARBA00047979"/>
    </source>
</evidence>
<dbReference type="UniPathway" id="UPA00378"/>
<dbReference type="Gene3D" id="3.90.550.10">
    <property type="entry name" value="Spore Coat Polysaccharide Biosynthesis Protein SpsA, Chain A"/>
    <property type="match status" value="1"/>
</dbReference>
<keyword evidence="9" id="KW-0472">Membrane</keyword>
<dbReference type="AlphaFoldDB" id="A0A1I8AVD9"/>
<keyword evidence="19" id="KW-1185">Reference proteome</keyword>
<evidence type="ECO:0000256" key="2">
    <source>
        <dbReference type="ARBA" id="ARBA00007706"/>
    </source>
</evidence>
<evidence type="ECO:0000256" key="13">
    <source>
        <dbReference type="PIRSR" id="PIRSR605027-1"/>
    </source>
</evidence>
<keyword evidence="17" id="KW-0333">Golgi apparatus</keyword>
<dbReference type="WBParaSite" id="L893_g959.t1">
    <property type="protein sequence ID" value="L893_g959.t1"/>
    <property type="gene ID" value="L893_g959"/>
</dbReference>
<accession>A0A1I8AVD9</accession>
<feature type="coiled-coil region" evidence="18">
    <location>
        <begin position="33"/>
        <end position="67"/>
    </location>
</feature>
<dbReference type="InterPro" id="IPR029044">
    <property type="entry name" value="Nucleotide-diphossugar_trans"/>
</dbReference>
<sequence length="353" mass="40299">MLGSGQSAKMPTKIVIAVVLFFSCQLLLFWSNFEDLDEKKASLEAAVARLERRKDVLRKQIMDLERESFRINKTLLRSEILLKDRLPLLKNPRNLSPIFFVTPTHYRPAQKADLTRLAQTLKAVPNLVWIVVEDAEKLSEGIAAIVKSSGLQYGHLHALTPTNMKLNESDPNWKVPRGVAQRNQALSWIRTNFAGTVRGVVYFGDDDNTYDWRLFDEMRSIEKAGVWPVGIVGGQLVETPMVSTTNGSVVGFNARWKPNRPFPIDMAAFAVNVSLIHSYPNAQFSYEVPRGYQESTFLVGLDLQRNELEPKAANCTEVYVWHTRTEHPKLNSFDRRRFQLRENLTDVERRAVL</sequence>
<evidence type="ECO:0000256" key="11">
    <source>
        <dbReference type="ARBA" id="ARBA00023211"/>
    </source>
</evidence>
<evidence type="ECO:0000256" key="3">
    <source>
        <dbReference type="ARBA" id="ARBA00012641"/>
    </source>
</evidence>
<evidence type="ECO:0000313" key="20">
    <source>
        <dbReference type="WBParaSite" id="L893_g959.t1"/>
    </source>
</evidence>
<evidence type="ECO:0000256" key="16">
    <source>
        <dbReference type="PIRSR" id="PIRSR605027-6"/>
    </source>
</evidence>